<evidence type="ECO:0000256" key="2">
    <source>
        <dbReference type="PROSITE-ProRule" id="PRU00169"/>
    </source>
</evidence>
<dbReference type="InterPro" id="IPR037522">
    <property type="entry name" value="HD_GYP_dom"/>
</dbReference>
<dbReference type="Pfam" id="PF13487">
    <property type="entry name" value="HD_5"/>
    <property type="match status" value="1"/>
</dbReference>
<dbReference type="GO" id="GO:0004112">
    <property type="term" value="F:cyclic-nucleotide phosphodiesterase activity"/>
    <property type="evidence" value="ECO:0007669"/>
    <property type="project" value="UniProtKB-ARBA"/>
</dbReference>
<dbReference type="SUPFAM" id="SSF109604">
    <property type="entry name" value="HD-domain/PDEase-like"/>
    <property type="match status" value="1"/>
</dbReference>
<dbReference type="Gene3D" id="3.40.50.2300">
    <property type="match status" value="1"/>
</dbReference>
<keyword evidence="2" id="KW-0597">Phosphoprotein</keyword>
<feature type="modified residue" description="4-aspartylphosphate" evidence="2">
    <location>
        <position position="58"/>
    </location>
</feature>
<feature type="domain" description="Response regulatory" evidence="3">
    <location>
        <begin position="10"/>
        <end position="125"/>
    </location>
</feature>
<accession>A0A0C3IBL0</accession>
<comment type="caution">
    <text evidence="5">The sequence shown here is derived from an EMBL/GenBank/DDBJ whole genome shotgun (WGS) entry which is preliminary data.</text>
</comment>
<dbReference type="SMART" id="SM00471">
    <property type="entry name" value="HDc"/>
    <property type="match status" value="1"/>
</dbReference>
<evidence type="ECO:0000259" key="4">
    <source>
        <dbReference type="PROSITE" id="PS51832"/>
    </source>
</evidence>
<dbReference type="PANTHER" id="PTHR45228:SF1">
    <property type="entry name" value="CYCLIC DI-GMP PHOSPHODIESTERASE TM_0186"/>
    <property type="match status" value="1"/>
</dbReference>
<dbReference type="CDD" id="cd00077">
    <property type="entry name" value="HDc"/>
    <property type="match status" value="1"/>
</dbReference>
<dbReference type="GO" id="GO:0000160">
    <property type="term" value="P:phosphorelay signal transduction system"/>
    <property type="evidence" value="ECO:0007669"/>
    <property type="project" value="InterPro"/>
</dbReference>
<proteinExistence type="predicted"/>
<dbReference type="InterPro" id="IPR011006">
    <property type="entry name" value="CheY-like_superfamily"/>
</dbReference>
<dbReference type="InterPro" id="IPR001789">
    <property type="entry name" value="Sig_transdc_resp-reg_receiver"/>
</dbReference>
<sequence length="340" mass="38238">MTLFTQQLPRILIVDDEPANLKVLRQVLQDDYRLTFARSGQEALARIEQESVDLVLLDIMMPEMTGFEVCERLKASSETSFIPVIFVTALRDSIDEEKGFELGGVDYITKPIVPAIVRARVKTHLSLVQIDALRETQVDLIQRLGRAAEYKDNETGMHVQRMSHYTQTLALAAGMNKQQAEELKMAATMHDLGKIAIPDSILLKPGKLDDNEYDEMKKHAEIGGEILSNSKSPLIALARTIAMTHHEKWDGTGYPNGLSGEEIPLEGRISAIADVFDALTSVRPYKKAWAIEDALAFIEEQAGKHFDPNLVPLFIQQLPKILEIKQRFKEHNGQYNADFK</sequence>
<dbReference type="SMART" id="SM00448">
    <property type="entry name" value="REC"/>
    <property type="match status" value="1"/>
</dbReference>
<dbReference type="Pfam" id="PF00072">
    <property type="entry name" value="Response_reg"/>
    <property type="match status" value="1"/>
</dbReference>
<dbReference type="SUPFAM" id="SSF52172">
    <property type="entry name" value="CheY-like"/>
    <property type="match status" value="1"/>
</dbReference>
<dbReference type="InterPro" id="IPR052020">
    <property type="entry name" value="Cyclic_di-GMP/3'3'-cGAMP_PDE"/>
</dbReference>
<keyword evidence="6" id="KW-1185">Reference proteome</keyword>
<evidence type="ECO:0000313" key="5">
    <source>
        <dbReference type="EMBL" id="KIN12385.1"/>
    </source>
</evidence>
<evidence type="ECO:0000259" key="3">
    <source>
        <dbReference type="PROSITE" id="PS50110"/>
    </source>
</evidence>
<dbReference type="PROSITE" id="PS50110">
    <property type="entry name" value="RESPONSE_REGULATORY"/>
    <property type="match status" value="1"/>
</dbReference>
<protein>
    <submittedName>
        <fullName evidence="5">Chemotaxis protein CheY</fullName>
    </submittedName>
</protein>
<feature type="domain" description="HD-GYP" evidence="4">
    <location>
        <begin position="133"/>
        <end position="330"/>
    </location>
</feature>
<dbReference type="STRING" id="50718.SU60_00860"/>
<gene>
    <name evidence="5" type="ORF">SU60_00860</name>
</gene>
<dbReference type="GO" id="GO:0009214">
    <property type="term" value="P:cyclic nucleotide catabolic process"/>
    <property type="evidence" value="ECO:0007669"/>
    <property type="project" value="UniProtKB-ARBA"/>
</dbReference>
<keyword evidence="1" id="KW-0378">Hydrolase</keyword>
<dbReference type="Proteomes" id="UP000031977">
    <property type="component" value="Unassembled WGS sequence"/>
</dbReference>
<dbReference type="OrthoDB" id="6210373at2"/>
<reference evidence="5 6" key="1">
    <citation type="submission" date="2015-01" db="EMBL/GenBank/DDBJ databases">
        <title>Draft genome of Vibrio mytili type strain CAIM 528.</title>
        <authorList>
            <person name="Gonzalez-Castillo A."/>
            <person name="Gomez-Gil B."/>
            <person name="Enciso-Ibarra J."/>
        </authorList>
    </citation>
    <scope>NUCLEOTIDE SEQUENCE [LARGE SCALE GENOMIC DNA]</scope>
    <source>
        <strain evidence="5 6">CAIM 528</strain>
    </source>
</reference>
<name>A0A0C3IBL0_9VIBR</name>
<evidence type="ECO:0000256" key="1">
    <source>
        <dbReference type="ARBA" id="ARBA00022801"/>
    </source>
</evidence>
<dbReference type="PROSITE" id="PS51832">
    <property type="entry name" value="HD_GYP"/>
    <property type="match status" value="1"/>
</dbReference>
<organism evidence="5 6">
    <name type="scientific">Vibrio mytili</name>
    <dbReference type="NCBI Taxonomy" id="50718"/>
    <lineage>
        <taxon>Bacteria</taxon>
        <taxon>Pseudomonadati</taxon>
        <taxon>Pseudomonadota</taxon>
        <taxon>Gammaproteobacteria</taxon>
        <taxon>Vibrionales</taxon>
        <taxon>Vibrionaceae</taxon>
        <taxon>Vibrio</taxon>
    </lineage>
</organism>
<dbReference type="CDD" id="cd19920">
    <property type="entry name" value="REC_PA4781-like"/>
    <property type="match status" value="1"/>
</dbReference>
<evidence type="ECO:0000313" key="6">
    <source>
        <dbReference type="Proteomes" id="UP000031977"/>
    </source>
</evidence>
<dbReference type="InterPro" id="IPR003607">
    <property type="entry name" value="HD/PDEase_dom"/>
</dbReference>
<dbReference type="EMBL" id="JXOK01000004">
    <property type="protein sequence ID" value="KIN12385.1"/>
    <property type="molecule type" value="Genomic_DNA"/>
</dbReference>
<dbReference type="FunFam" id="1.10.3210.10:FF:000018">
    <property type="entry name" value="Two-component system response regulator"/>
    <property type="match status" value="1"/>
</dbReference>
<dbReference type="AlphaFoldDB" id="A0A0C3IBL0"/>
<dbReference type="PANTHER" id="PTHR45228">
    <property type="entry name" value="CYCLIC DI-GMP PHOSPHODIESTERASE TM_0186-RELATED"/>
    <property type="match status" value="1"/>
</dbReference>
<dbReference type="Gene3D" id="1.10.3210.10">
    <property type="entry name" value="Hypothetical protein af1432"/>
    <property type="match status" value="1"/>
</dbReference>
<dbReference type="RefSeq" id="WP_041153898.1">
    <property type="nucleotide sequence ID" value="NZ_CBCRVP010000010.1"/>
</dbReference>